<dbReference type="SUPFAM" id="SSF52833">
    <property type="entry name" value="Thioredoxin-like"/>
    <property type="match status" value="1"/>
</dbReference>
<organism evidence="2 3">
    <name type="scientific">Ceratopteris richardii</name>
    <name type="common">Triangle waterfern</name>
    <dbReference type="NCBI Taxonomy" id="49495"/>
    <lineage>
        <taxon>Eukaryota</taxon>
        <taxon>Viridiplantae</taxon>
        <taxon>Streptophyta</taxon>
        <taxon>Embryophyta</taxon>
        <taxon>Tracheophyta</taxon>
        <taxon>Polypodiopsida</taxon>
        <taxon>Polypodiidae</taxon>
        <taxon>Polypodiales</taxon>
        <taxon>Pteridineae</taxon>
        <taxon>Pteridaceae</taxon>
        <taxon>Parkerioideae</taxon>
        <taxon>Ceratopteris</taxon>
    </lineage>
</organism>
<dbReference type="InterPro" id="IPR001853">
    <property type="entry name" value="DSBA-like_thioredoxin_dom"/>
</dbReference>
<dbReference type="OMA" id="TEHMEAF"/>
<protein>
    <recommendedName>
        <fullName evidence="1">DSBA-like thioredoxin domain-containing protein</fullName>
    </recommendedName>
</protein>
<evidence type="ECO:0000313" key="3">
    <source>
        <dbReference type="Proteomes" id="UP000825935"/>
    </source>
</evidence>
<reference evidence="2" key="1">
    <citation type="submission" date="2021-08" db="EMBL/GenBank/DDBJ databases">
        <title>WGS assembly of Ceratopteris richardii.</title>
        <authorList>
            <person name="Marchant D.B."/>
            <person name="Chen G."/>
            <person name="Jenkins J."/>
            <person name="Shu S."/>
            <person name="Leebens-Mack J."/>
            <person name="Grimwood J."/>
            <person name="Schmutz J."/>
            <person name="Soltis P."/>
            <person name="Soltis D."/>
            <person name="Chen Z.-H."/>
        </authorList>
    </citation>
    <scope>NUCLEOTIDE SEQUENCE</scope>
    <source>
        <strain evidence="2">Whitten #5841</strain>
        <tissue evidence="2">Leaf</tissue>
    </source>
</reference>
<dbReference type="PANTHER" id="PTHR13887:SF46">
    <property type="entry name" value="DSBA-LIKE THIOREDOXIN DOMAIN-CONTAINING PROTEIN"/>
    <property type="match status" value="1"/>
</dbReference>
<evidence type="ECO:0000259" key="1">
    <source>
        <dbReference type="Pfam" id="PF01323"/>
    </source>
</evidence>
<comment type="caution">
    <text evidence="2">The sequence shown here is derived from an EMBL/GenBank/DDBJ whole genome shotgun (WGS) entry which is preliminary data.</text>
</comment>
<accession>A0A8T2THY1</accession>
<dbReference type="EMBL" id="CM035419">
    <property type="protein sequence ID" value="KAH7416608.1"/>
    <property type="molecule type" value="Genomic_DNA"/>
</dbReference>
<dbReference type="Proteomes" id="UP000825935">
    <property type="component" value="Chromosome 14"/>
</dbReference>
<dbReference type="OrthoDB" id="1930760at2759"/>
<sequence>MAAAPTTIRVDAWSDLACPWCYVGKARLDKAIQRLKLEAGFQDTHIIVQWHPYMIDLQTKSSGEDYLAYNRRRWGSDGWTSSLRRSAAKDELQFKDWKWWPNTLNAHRLVLLADTVGKGGEAKQELFKMTYEEGLNISDMEVLCAAADRLGLSGAREYLMSEKGKEEVIKQDRSAKSERNISSVPFFIINGSYSLSGAQDSTTFEKALQKVANM</sequence>
<name>A0A8T2THY1_CERRI</name>
<dbReference type="Gene3D" id="3.40.30.10">
    <property type="entry name" value="Glutaredoxin"/>
    <property type="match status" value="1"/>
</dbReference>
<dbReference type="AlphaFoldDB" id="A0A8T2THY1"/>
<feature type="domain" description="DSBA-like thioredoxin" evidence="1">
    <location>
        <begin position="10"/>
        <end position="209"/>
    </location>
</feature>
<proteinExistence type="predicted"/>
<evidence type="ECO:0000313" key="2">
    <source>
        <dbReference type="EMBL" id="KAH7416608.1"/>
    </source>
</evidence>
<dbReference type="Pfam" id="PF01323">
    <property type="entry name" value="DSBA"/>
    <property type="match status" value="1"/>
</dbReference>
<dbReference type="EMBL" id="CM035419">
    <property type="protein sequence ID" value="KAH7416607.1"/>
    <property type="molecule type" value="Genomic_DNA"/>
</dbReference>
<keyword evidence="3" id="KW-1185">Reference proteome</keyword>
<dbReference type="GO" id="GO:0016491">
    <property type="term" value="F:oxidoreductase activity"/>
    <property type="evidence" value="ECO:0007669"/>
    <property type="project" value="InterPro"/>
</dbReference>
<dbReference type="CDD" id="cd03024">
    <property type="entry name" value="DsbA_FrnE"/>
    <property type="match status" value="1"/>
</dbReference>
<dbReference type="InterPro" id="IPR036249">
    <property type="entry name" value="Thioredoxin-like_sf"/>
</dbReference>
<gene>
    <name evidence="2" type="ORF">KP509_14G098500</name>
</gene>
<dbReference type="PANTHER" id="PTHR13887">
    <property type="entry name" value="GLUTATHIONE S-TRANSFERASE KAPPA"/>
    <property type="match status" value="1"/>
</dbReference>